<organism evidence="3 4">
    <name type="scientific">Rhizocola hellebori</name>
    <dbReference type="NCBI Taxonomy" id="1392758"/>
    <lineage>
        <taxon>Bacteria</taxon>
        <taxon>Bacillati</taxon>
        <taxon>Actinomycetota</taxon>
        <taxon>Actinomycetes</taxon>
        <taxon>Micromonosporales</taxon>
        <taxon>Micromonosporaceae</taxon>
        <taxon>Rhizocola</taxon>
    </lineage>
</organism>
<evidence type="ECO:0000313" key="3">
    <source>
        <dbReference type="EMBL" id="GIH02086.1"/>
    </source>
</evidence>
<reference evidence="3" key="1">
    <citation type="submission" date="2021-01" db="EMBL/GenBank/DDBJ databases">
        <title>Whole genome shotgun sequence of Rhizocola hellebori NBRC 109834.</title>
        <authorList>
            <person name="Komaki H."/>
            <person name="Tamura T."/>
        </authorList>
    </citation>
    <scope>NUCLEOTIDE SEQUENCE</scope>
    <source>
        <strain evidence="3">NBRC 109834</strain>
    </source>
</reference>
<keyword evidence="4" id="KW-1185">Reference proteome</keyword>
<evidence type="ECO:0000313" key="4">
    <source>
        <dbReference type="Proteomes" id="UP000612899"/>
    </source>
</evidence>
<protein>
    <recommendedName>
        <fullName evidence="2">DUF4394 domain-containing protein</fullName>
    </recommendedName>
</protein>
<comment type="caution">
    <text evidence="3">The sequence shown here is derived from an EMBL/GenBank/DDBJ whole genome shotgun (WGS) entry which is preliminary data.</text>
</comment>
<dbReference type="EMBL" id="BONY01000001">
    <property type="protein sequence ID" value="GIH02086.1"/>
    <property type="molecule type" value="Genomic_DNA"/>
</dbReference>
<dbReference type="RefSeq" id="WP_203906028.1">
    <property type="nucleotide sequence ID" value="NZ_BONY01000001.1"/>
</dbReference>
<proteinExistence type="predicted"/>
<sequence>MIHLVMTNRFTGGNMKLRPTHLLALTAAASIGLATPAIAYGAPGETETPVTTEAPVRLGIGLTTAQHLVTFKVNDPWTAEDIGEISGLVGDEDIVGIDYRVQDGLLYGLGNAGGVYTFEGVVGTKVSQLSVALTGAFWGVDFNPVDGLLRVVSDNGQNLIHDLETADADPLTDGNTVEEAALEASAIAYENIDSDATTGTRLLDIDTDLNQTSHQSTDTEGVLTLVGPLGIDVQDNAGFDIYSTLDANGAAASNKGVAALSYAGVFGLYDIDLVTGAAKAICDFPDELQVTDLAVQLS</sequence>
<evidence type="ECO:0000256" key="1">
    <source>
        <dbReference type="SAM" id="SignalP"/>
    </source>
</evidence>
<keyword evidence="1" id="KW-0732">Signal</keyword>
<name>A0A8J3Q1V7_9ACTN</name>
<dbReference type="InterPro" id="IPR025507">
    <property type="entry name" value="DUF4394"/>
</dbReference>
<gene>
    <name evidence="3" type="ORF">Rhe02_01530</name>
</gene>
<feature type="domain" description="DUF4394" evidence="2">
    <location>
        <begin position="68"/>
        <end position="294"/>
    </location>
</feature>
<accession>A0A8J3Q1V7</accession>
<evidence type="ECO:0000259" key="2">
    <source>
        <dbReference type="Pfam" id="PF14339"/>
    </source>
</evidence>
<dbReference type="AlphaFoldDB" id="A0A8J3Q1V7"/>
<dbReference type="Proteomes" id="UP000612899">
    <property type="component" value="Unassembled WGS sequence"/>
</dbReference>
<dbReference type="Pfam" id="PF14339">
    <property type="entry name" value="DUF4394"/>
    <property type="match status" value="1"/>
</dbReference>
<feature type="chain" id="PRO_5035184264" description="DUF4394 domain-containing protein" evidence="1">
    <location>
        <begin position="40"/>
        <end position="298"/>
    </location>
</feature>
<feature type="signal peptide" evidence="1">
    <location>
        <begin position="1"/>
        <end position="39"/>
    </location>
</feature>